<gene>
    <name evidence="2" type="ORF">elemo141A_phanotate58</name>
</gene>
<evidence type="ECO:0000313" key="2">
    <source>
        <dbReference type="EMBL" id="QMP84858.1"/>
    </source>
</evidence>
<keyword evidence="3" id="KW-1185">Reference proteome</keyword>
<dbReference type="Gene3D" id="2.10.10.20">
    <property type="entry name" value="Carbohydrate-binding module superfamily 5/12"/>
    <property type="match status" value="1"/>
</dbReference>
<proteinExistence type="predicted"/>
<dbReference type="EMBL" id="MT497067">
    <property type="protein sequence ID" value="QMP84858.1"/>
    <property type="molecule type" value="Genomic_DNA"/>
</dbReference>
<protein>
    <submittedName>
        <fullName evidence="2">Putative tail fiber protein</fullName>
    </submittedName>
</protein>
<feature type="region of interest" description="Disordered" evidence="1">
    <location>
        <begin position="45"/>
        <end position="72"/>
    </location>
</feature>
<reference evidence="3" key="1">
    <citation type="submission" date="2020-05" db="EMBL/GenBank/DDBJ databases">
        <title>Genomics and ecology of novel Flavobacterium phages from the Baltic Sea.</title>
        <authorList>
            <person name="Hoetzinger M."/>
            <person name="Nilsson E."/>
            <person name="Holmfeldt K."/>
        </authorList>
    </citation>
    <scope>NUCLEOTIDE SEQUENCE [LARGE SCALE GENOMIC DNA]</scope>
</reference>
<sequence length="248" mass="25762">MATIPSGTKFLGVDPTFTDLTERKGTKVDRKSEYFTLEDITATVGVGSEGPQGVEGPAGPPGPVGPAGLEWQGAWDTDSSYAEDDAVGFNGASWFCISAVTGTGNSNPEEDTTHWALLAAQGAQGIQGIQGPTGPSGATPYKSYVAILGPGALSTDPPNVNSLVFNNTGGIISFTRIQTGVYAANITGATFTSGKTVCFATPMYFGANDNITKIGRVSSSQVRITTLTNNVYATDGVIDCQIEIRIYN</sequence>
<dbReference type="Proteomes" id="UP000681409">
    <property type="component" value="Segment"/>
</dbReference>
<name>A0A7D7F1R7_9CAUD</name>
<accession>A0A7D7F1R7</accession>
<organism evidence="2 3">
    <name type="scientific">Flavobacterium phage vB_FspP_elemoC_14-1A</name>
    <dbReference type="NCBI Taxonomy" id="2743803"/>
    <lineage>
        <taxon>Viruses</taxon>
        <taxon>Duplodnaviria</taxon>
        <taxon>Heunggongvirae</taxon>
        <taxon>Uroviricota</taxon>
        <taxon>Caudoviricetes</taxon>
        <taxon>Elemovirus</taxon>
        <taxon>Elemovirus elemoC</taxon>
    </lineage>
</organism>
<evidence type="ECO:0000313" key="3">
    <source>
        <dbReference type="Proteomes" id="UP000681409"/>
    </source>
</evidence>
<evidence type="ECO:0000256" key="1">
    <source>
        <dbReference type="SAM" id="MobiDB-lite"/>
    </source>
</evidence>